<keyword evidence="4" id="KW-1185">Reference proteome</keyword>
<feature type="transmembrane region" description="Helical" evidence="1">
    <location>
        <begin position="209"/>
        <end position="235"/>
    </location>
</feature>
<dbReference type="InterPro" id="IPR045338">
    <property type="entry name" value="DUF6535"/>
</dbReference>
<evidence type="ECO:0000313" key="3">
    <source>
        <dbReference type="EMBL" id="KAJ7359749.1"/>
    </source>
</evidence>
<evidence type="ECO:0000259" key="2">
    <source>
        <dbReference type="Pfam" id="PF20153"/>
    </source>
</evidence>
<dbReference type="Pfam" id="PF20153">
    <property type="entry name" value="DUF6535"/>
    <property type="match status" value="1"/>
</dbReference>
<feature type="transmembrane region" description="Helical" evidence="1">
    <location>
        <begin position="182"/>
        <end position="203"/>
    </location>
</feature>
<name>A0AAD7AIL7_9AGAR</name>
<dbReference type="AlphaFoldDB" id="A0AAD7AIL7"/>
<feature type="transmembrane region" description="Helical" evidence="1">
    <location>
        <begin position="121"/>
        <end position="140"/>
    </location>
</feature>
<dbReference type="EMBL" id="JARIHO010000006">
    <property type="protein sequence ID" value="KAJ7359749.1"/>
    <property type="molecule type" value="Genomic_DNA"/>
</dbReference>
<keyword evidence="1" id="KW-1133">Transmembrane helix</keyword>
<dbReference type="Proteomes" id="UP001218218">
    <property type="component" value="Unassembled WGS sequence"/>
</dbReference>
<gene>
    <name evidence="3" type="ORF">DFH08DRAFT_416220</name>
</gene>
<comment type="caution">
    <text evidence="3">The sequence shown here is derived from an EMBL/GenBank/DDBJ whole genome shotgun (WGS) entry which is preliminary data.</text>
</comment>
<reference evidence="3" key="1">
    <citation type="submission" date="2023-03" db="EMBL/GenBank/DDBJ databases">
        <title>Massive genome expansion in bonnet fungi (Mycena s.s.) driven by repeated elements and novel gene families across ecological guilds.</title>
        <authorList>
            <consortium name="Lawrence Berkeley National Laboratory"/>
            <person name="Harder C.B."/>
            <person name="Miyauchi S."/>
            <person name="Viragh M."/>
            <person name="Kuo A."/>
            <person name="Thoen E."/>
            <person name="Andreopoulos B."/>
            <person name="Lu D."/>
            <person name="Skrede I."/>
            <person name="Drula E."/>
            <person name="Henrissat B."/>
            <person name="Morin E."/>
            <person name="Kohler A."/>
            <person name="Barry K."/>
            <person name="LaButti K."/>
            <person name="Morin E."/>
            <person name="Salamov A."/>
            <person name="Lipzen A."/>
            <person name="Mereny Z."/>
            <person name="Hegedus B."/>
            <person name="Baldrian P."/>
            <person name="Stursova M."/>
            <person name="Weitz H."/>
            <person name="Taylor A."/>
            <person name="Grigoriev I.V."/>
            <person name="Nagy L.G."/>
            <person name="Martin F."/>
            <person name="Kauserud H."/>
        </authorList>
    </citation>
    <scope>NUCLEOTIDE SEQUENCE</scope>
    <source>
        <strain evidence="3">CBHHK002</strain>
    </source>
</reference>
<keyword evidence="1" id="KW-0812">Transmembrane</keyword>
<organism evidence="3 4">
    <name type="scientific">Mycena albidolilacea</name>
    <dbReference type="NCBI Taxonomy" id="1033008"/>
    <lineage>
        <taxon>Eukaryota</taxon>
        <taxon>Fungi</taxon>
        <taxon>Dikarya</taxon>
        <taxon>Basidiomycota</taxon>
        <taxon>Agaricomycotina</taxon>
        <taxon>Agaricomycetes</taxon>
        <taxon>Agaricomycetidae</taxon>
        <taxon>Agaricales</taxon>
        <taxon>Marasmiineae</taxon>
        <taxon>Mycenaceae</taxon>
        <taxon>Mycena</taxon>
    </lineage>
</organism>
<evidence type="ECO:0000256" key="1">
    <source>
        <dbReference type="SAM" id="Phobius"/>
    </source>
</evidence>
<feature type="domain" description="DUF6535" evidence="2">
    <location>
        <begin position="27"/>
        <end position="203"/>
    </location>
</feature>
<proteinExistence type="predicted"/>
<protein>
    <recommendedName>
        <fullName evidence="2">DUF6535 domain-containing protein</fullName>
    </recommendedName>
</protein>
<accession>A0AAD7AIL7</accession>
<keyword evidence="1" id="KW-0472">Membrane</keyword>
<sequence>MAAYTKKRMNGTHDINHDDEAAAAKLWAVYVSEADKYDRGLVESWKSDMEGLLIFAALFSAILTAFLIESYKSLNPDSGDLSIHLLAQISQQLAAASNGSTYPIAPSQSFTPSMSSLICNGLWFISLGFSLACALIATFVQQWARDFLHKADIHSTPVIRARIFSYLYYGLRRFQMHTVVEIIPLLLHGSLLLFFSGLVAFLIPVNIAMMVIAGILLIIIVAAYSIFTLLPLLYLDCPYQTPLSATLWRILQAVQSFWHHLHPQPNDVVESDLSDQSDKVVFESQSLHEGTLVEAMSHTAMETSKQRSDRDHNALIWTMKSLADNTELEPFVEAIPDVLWGPTGRRHTYEDHIRGLIHNPDVRLLNRIATLLQSCSAGVLSVDASQRRCITCYKALWAVASLSKPHQASDLWNDLDFSHIFSPLSCQGAQSPYSVSAKAVIPWSMFCTIKDQLTKLREYLTEVNKHNSKVHSPNSAELVHVSNSLLGIHKRFYALQILTIPKPQHFPSLHSVIDTYQSEIPYHIFLKFLSSSAYLEAPPYQWEQTCTILRVSHPAPASPNLKKVVDHTIHEVISSQIHRLNAATDDMETEWINKCICELVSLWQPNDDDRIHWAIVLFLNNCQSYKAVWELCHSNDIESHLWKCFTRTLLDNLIDSEVCEEFTAMWHLASICIGIHPVSNAESRWTSRESALKALSTDVSPLLPITYSITLFLKLQLLRDHDFPWRDTTVGDILSWFNHYLLPTETATQLPDEFNSMQEEDPLPSSQWPTMQILRHQRVSEACLNAVAEYLEHCFSATVPYNSVETLKTINITLDMIPHGPIHCTHQMRLANTVHNIFTAVPPSMELMDAIVNCLCWSLYAEGGKTEVEVKDYHAQWVKDYLNQWRKGCYWPWLNNPVARQKIKDAFMGYERLLKLASHSSRGILLHLQRILRGLDSWHNGPDIVPSVADIAIEL</sequence>
<evidence type="ECO:0000313" key="4">
    <source>
        <dbReference type="Proteomes" id="UP001218218"/>
    </source>
</evidence>